<feature type="compositionally biased region" description="Polar residues" evidence="1">
    <location>
        <begin position="224"/>
        <end position="235"/>
    </location>
</feature>
<feature type="transmembrane region" description="Helical" evidence="2">
    <location>
        <begin position="29"/>
        <end position="50"/>
    </location>
</feature>
<dbReference type="Proteomes" id="UP000030754">
    <property type="component" value="Unassembled WGS sequence"/>
</dbReference>
<keyword evidence="2" id="KW-0472">Membrane</keyword>
<feature type="region of interest" description="Disordered" evidence="1">
    <location>
        <begin position="475"/>
        <end position="500"/>
    </location>
</feature>
<dbReference type="GeneID" id="25473443"/>
<feature type="region of interest" description="Disordered" evidence="1">
    <location>
        <begin position="184"/>
        <end position="268"/>
    </location>
</feature>
<feature type="transmembrane region" description="Helical" evidence="2">
    <location>
        <begin position="131"/>
        <end position="156"/>
    </location>
</feature>
<feature type="transmembrane region" description="Helical" evidence="2">
    <location>
        <begin position="673"/>
        <end position="698"/>
    </location>
</feature>
<accession>U6MIV7</accession>
<feature type="compositionally biased region" description="Basic residues" evidence="1">
    <location>
        <begin position="481"/>
        <end position="500"/>
    </location>
</feature>
<feature type="compositionally biased region" description="Basic and acidic residues" evidence="1">
    <location>
        <begin position="191"/>
        <end position="206"/>
    </location>
</feature>
<keyword evidence="2" id="KW-1133">Transmembrane helix</keyword>
<name>U6MIV7_9EIME</name>
<feature type="compositionally biased region" description="Polar residues" evidence="1">
    <location>
        <begin position="749"/>
        <end position="759"/>
    </location>
</feature>
<keyword evidence="2" id="KW-0812">Transmembrane</keyword>
<feature type="transmembrane region" description="Helical" evidence="2">
    <location>
        <begin position="104"/>
        <end position="125"/>
    </location>
</feature>
<proteinExistence type="predicted"/>
<feature type="transmembrane region" description="Helical" evidence="2">
    <location>
        <begin position="384"/>
        <end position="404"/>
    </location>
</feature>
<feature type="transmembrane region" description="Helical" evidence="2">
    <location>
        <begin position="416"/>
        <end position="436"/>
    </location>
</feature>
<feature type="transmembrane region" description="Helical" evidence="2">
    <location>
        <begin position="62"/>
        <end position="83"/>
    </location>
</feature>
<evidence type="ECO:0000256" key="2">
    <source>
        <dbReference type="SAM" id="Phobius"/>
    </source>
</evidence>
<protein>
    <submittedName>
        <fullName evidence="3">Uncharacterized protein</fullName>
    </submittedName>
</protein>
<organism evidence="3 4">
    <name type="scientific">Eimeria necatrix</name>
    <dbReference type="NCBI Taxonomy" id="51315"/>
    <lineage>
        <taxon>Eukaryota</taxon>
        <taxon>Sar</taxon>
        <taxon>Alveolata</taxon>
        <taxon>Apicomplexa</taxon>
        <taxon>Conoidasida</taxon>
        <taxon>Coccidia</taxon>
        <taxon>Eucoccidiorida</taxon>
        <taxon>Eimeriorina</taxon>
        <taxon>Eimeriidae</taxon>
        <taxon>Eimeria</taxon>
    </lineage>
</organism>
<evidence type="ECO:0000313" key="3">
    <source>
        <dbReference type="EMBL" id="CDJ63013.1"/>
    </source>
</evidence>
<gene>
    <name evidence="3" type="ORF">ENH_00032790</name>
</gene>
<reference evidence="3" key="2">
    <citation type="submission" date="2013-10" db="EMBL/GenBank/DDBJ databases">
        <authorList>
            <person name="Aslett M."/>
        </authorList>
    </citation>
    <scope>NUCLEOTIDE SEQUENCE [LARGE SCALE GENOMIC DNA]</scope>
    <source>
        <strain evidence="3">Houghton</strain>
    </source>
</reference>
<dbReference type="OrthoDB" id="345748at2759"/>
<feature type="transmembrane region" description="Helical" evidence="2">
    <location>
        <begin position="338"/>
        <end position="362"/>
    </location>
</feature>
<dbReference type="RefSeq" id="XP_013440375.1">
    <property type="nucleotide sequence ID" value="XM_013584921.1"/>
</dbReference>
<reference evidence="3" key="1">
    <citation type="submission" date="2013-10" db="EMBL/GenBank/DDBJ databases">
        <title>Genomic analysis of the causative agents of coccidiosis in chickens.</title>
        <authorList>
            <person name="Reid A.J."/>
            <person name="Blake D."/>
            <person name="Billington K."/>
            <person name="Browne H."/>
            <person name="Dunn M."/>
            <person name="Hung S."/>
            <person name="Kawahara F."/>
            <person name="Miranda-Saavedra D."/>
            <person name="Mourier T."/>
            <person name="Nagra H."/>
            <person name="Otto T.D."/>
            <person name="Rawlings N."/>
            <person name="Sanchez A."/>
            <person name="Sanders M."/>
            <person name="Subramaniam C."/>
            <person name="Tay Y."/>
            <person name="Dear P."/>
            <person name="Doerig C."/>
            <person name="Gruber A."/>
            <person name="Parkinson J."/>
            <person name="Shirley M."/>
            <person name="Wan K.L."/>
            <person name="Berriman M."/>
            <person name="Tomley F."/>
            <person name="Pain A."/>
        </authorList>
    </citation>
    <scope>NUCLEOTIDE SEQUENCE [LARGE SCALE GENOMIC DNA]</scope>
    <source>
        <strain evidence="3">Houghton</strain>
    </source>
</reference>
<keyword evidence="4" id="KW-1185">Reference proteome</keyword>
<dbReference type="VEuPathDB" id="ToxoDB:ENH_00032790"/>
<feature type="region of interest" description="Disordered" evidence="1">
    <location>
        <begin position="740"/>
        <end position="759"/>
    </location>
</feature>
<sequence>MEMTSAEQKKHLTDIFKVLSHEMPLQEEYFCLLMLPLLLYMPGDGAALTVASFDKPSHNPVLIGFVCLTSKWLVAYMLFYLLFYAEGLSSDPQSFNGMFLPSMFRWMTAGGPGSTAFPVMWYVVTRMWPEAWFLGLISFVAIFAQRLSSCWCLMMVQWSVLQDMRWLTVPPKVHECLPDPRGLLRSLPRTAESRDRDMSVPRRDADSYPTNAALGPPRSDAVPQENTSGLSQKPGSIQKKPLEGCHVRQRRSSSKDEKNSGSANGRGAGSRLVWSLNRLLRRSAGDTYEDVDPQDMFDAKQEAMTNAPLSWWGGPDAEDPEKHRRGEAGKKGYRLKKFLLACIVYGPPATVSALLVCCSLPADTAENPRFTAPLHFHMMRHTDMFLRLLLGSATCIHLAWLFGFREQAQRVGILPLLVLGLSSVSMMLVPLVRVLFSVDLSVSLVMLLWLPWAFIGLTIVIISVQTAHNLRDILEQQRGPPAKRNRRPLGSRVPRKRLHRSGARSLSLRARTMPFLARDGGSSCNSREDQLFVHSKSWSLERHGSLLCMRDESVPPKAAHSRLLQPQRYASKHGHSRQQIRRAAWVQARVREMFTVISLFVRLLRSNLYWAFIGNVEILRADLNMALSGNPCRPVPMLWGWLFKFVATPWLLVELVEHCVGTFPKALQQAEGFSVATAYILFGWTIVIVSIIVFGALFPDALEPLLPSRTLEFPRCWVPRISWQWRLPLLEDINPRLFGGSRRGGARQKGTNQRGAGKR</sequence>
<evidence type="ECO:0000256" key="1">
    <source>
        <dbReference type="SAM" id="MobiDB-lite"/>
    </source>
</evidence>
<feature type="transmembrane region" description="Helical" evidence="2">
    <location>
        <begin position="442"/>
        <end position="464"/>
    </location>
</feature>
<dbReference type="AlphaFoldDB" id="U6MIV7"/>
<dbReference type="EMBL" id="HG722675">
    <property type="protein sequence ID" value="CDJ63013.1"/>
    <property type="molecule type" value="Genomic_DNA"/>
</dbReference>
<evidence type="ECO:0000313" key="4">
    <source>
        <dbReference type="Proteomes" id="UP000030754"/>
    </source>
</evidence>